<keyword evidence="2" id="KW-1185">Reference proteome</keyword>
<name>D7UYS8_LISGR</name>
<dbReference type="HOGENOM" id="CLU_791793_0_0_9"/>
<dbReference type="AlphaFoldDB" id="D7UYS8"/>
<dbReference type="eggNOG" id="ENOG5030WRN">
    <property type="taxonomic scope" value="Bacteria"/>
</dbReference>
<proteinExistence type="predicted"/>
<protein>
    <submittedName>
        <fullName evidence="1">Uncharacterized protein</fullName>
    </submittedName>
</protein>
<reference evidence="1" key="1">
    <citation type="submission" date="2010-06" db="EMBL/GenBank/DDBJ databases">
        <authorList>
            <person name="Muzny D."/>
            <person name="Qin X."/>
            <person name="Buhay C."/>
            <person name="Dugan-Rocha S."/>
            <person name="Ding Y."/>
            <person name="Chen G."/>
            <person name="Hawes A."/>
            <person name="Holder M."/>
            <person name="Jhangiani S."/>
            <person name="Johnson A."/>
            <person name="Khan Z."/>
            <person name="Li Z."/>
            <person name="Liu W."/>
            <person name="Liu X."/>
            <person name="Perez L."/>
            <person name="Shen H."/>
            <person name="Wang Q."/>
            <person name="Watt J."/>
            <person name="Xi L."/>
            <person name="Xin Y."/>
            <person name="Zhou J."/>
            <person name="Deng J."/>
            <person name="Jiang H."/>
            <person name="Liu Y."/>
            <person name="Qu J."/>
            <person name="Song X.-Z."/>
            <person name="Zhang L."/>
            <person name="Villasana D."/>
            <person name="Johnson A."/>
            <person name="Liu J."/>
            <person name="Liyanage D."/>
            <person name="Lorensuhewa L."/>
            <person name="Robinson T."/>
            <person name="Song A."/>
            <person name="Song B.-B."/>
            <person name="Dinh H."/>
            <person name="Thornton R."/>
            <person name="Coyle M."/>
            <person name="Francisco L."/>
            <person name="Jackson L."/>
            <person name="Javaid M."/>
            <person name="Korchina V."/>
            <person name="Kovar C."/>
            <person name="Mata R."/>
            <person name="Mathew T."/>
            <person name="Ngo R."/>
            <person name="Nguyen L."/>
            <person name="Nguyen N."/>
            <person name="Okwuonu G."/>
            <person name="Ongeri F."/>
            <person name="Pham C."/>
            <person name="Simmons D."/>
            <person name="Wilczek-Boney K."/>
            <person name="Hale W."/>
            <person name="Jakkamsetti A."/>
            <person name="Pham P."/>
            <person name="Ruth R."/>
            <person name="San Lucas F."/>
            <person name="Warren J."/>
            <person name="Zhang J."/>
            <person name="Zhao Z."/>
            <person name="Zhou C."/>
            <person name="Zhu D."/>
            <person name="Lee S."/>
            <person name="Bess C."/>
            <person name="Blankenburg K."/>
            <person name="Forbes L."/>
            <person name="Fu Q."/>
            <person name="Gubbala S."/>
            <person name="Hirani K."/>
            <person name="Jayaseelan J.C."/>
            <person name="Lara F."/>
            <person name="Munidasa M."/>
            <person name="Palculict T."/>
            <person name="Patil S."/>
            <person name="Pu L.-L."/>
            <person name="Saada N."/>
            <person name="Tang L."/>
            <person name="Weissenberger G."/>
            <person name="Zhu Y."/>
            <person name="Hemphill L."/>
            <person name="Shang Y."/>
            <person name="Youmans B."/>
            <person name="Ayvaz T."/>
            <person name="Ross M."/>
            <person name="Santibanez J."/>
            <person name="Aqrawi P."/>
            <person name="Gross S."/>
            <person name="Joshi V."/>
            <person name="Fowler G."/>
            <person name="Nazareth L."/>
            <person name="Reid J."/>
            <person name="Worley K."/>
            <person name="Petrosino J."/>
            <person name="Highlander S."/>
            <person name="Gibbs R."/>
        </authorList>
    </citation>
    <scope>NUCLEOTIDE SEQUENCE [LARGE SCALE GENOMIC DNA]</scope>
    <source>
        <strain evidence="1">DSM 20601</strain>
    </source>
</reference>
<dbReference type="EMBL" id="ACCR02000005">
    <property type="protein sequence ID" value="EFI83495.1"/>
    <property type="molecule type" value="Genomic_DNA"/>
</dbReference>
<dbReference type="Proteomes" id="UP000010119">
    <property type="component" value="Unassembled WGS sequence"/>
</dbReference>
<gene>
    <name evidence="1" type="ORF">HMPREF0556_12180</name>
</gene>
<evidence type="ECO:0000313" key="1">
    <source>
        <dbReference type="EMBL" id="EFI83495.1"/>
    </source>
</evidence>
<accession>D7UYS8</accession>
<evidence type="ECO:0000313" key="2">
    <source>
        <dbReference type="Proteomes" id="UP000010119"/>
    </source>
</evidence>
<organism evidence="1 2">
    <name type="scientific">Listeria grayi DSM 20601</name>
    <dbReference type="NCBI Taxonomy" id="525367"/>
    <lineage>
        <taxon>Bacteria</taxon>
        <taxon>Bacillati</taxon>
        <taxon>Bacillota</taxon>
        <taxon>Bacilli</taxon>
        <taxon>Bacillales</taxon>
        <taxon>Listeriaceae</taxon>
        <taxon>Listeria</taxon>
    </lineage>
</organism>
<dbReference type="STRING" id="525367.HMPREF0556_12180"/>
<sequence length="350" mass="40786">MERRFQMKYLKRQPKVFYFKQDTISNDKKWIVQVKHGSHIIRQDRHAISVNGQPLVKNEANSDSSPTCEKMLALGNMDRKEVHIAETALYRQVMNEEYSTYGALLHACEPLFKLFKSGYYQVEVKHLVPTDGAGNWFQELPTDSQNFPASVDLFYRQEGNEPFAYESEPAFLVPTQSKDSLEPQTILEYKEKSFMGRGFATHFVGFYACLLDGHHKATAAFQKREWLECVVVSTIREVNKKRLQPINLDELISVPKAMPQLHDLPTLQEYYHLMDFSKKHTEKICVSTDFAQLDENEITHLIDFTYFTAPAEYLELYPVLAIDPYRIHLITIFRNCSICKNTKKNEKRFC</sequence>
<comment type="caution">
    <text evidence="1">The sequence shown here is derived from an EMBL/GenBank/DDBJ whole genome shotgun (WGS) entry which is preliminary data.</text>
</comment>